<proteinExistence type="predicted"/>
<organism evidence="1 2">
    <name type="scientific">Sutcliffiella tianshenii</name>
    <dbReference type="NCBI Taxonomy" id="1463404"/>
    <lineage>
        <taxon>Bacteria</taxon>
        <taxon>Bacillati</taxon>
        <taxon>Bacillota</taxon>
        <taxon>Bacilli</taxon>
        <taxon>Bacillales</taxon>
        <taxon>Bacillaceae</taxon>
        <taxon>Sutcliffiella</taxon>
    </lineage>
</organism>
<gene>
    <name evidence="1" type="ORF">JOC95_003619</name>
</gene>
<evidence type="ECO:0000313" key="1">
    <source>
        <dbReference type="EMBL" id="MBM7621711.1"/>
    </source>
</evidence>
<evidence type="ECO:0000313" key="2">
    <source>
        <dbReference type="Proteomes" id="UP000737402"/>
    </source>
</evidence>
<keyword evidence="2" id="KW-1185">Reference proteome</keyword>
<name>A0ABS2P4D0_9BACI</name>
<sequence>MGILLVLYAKDHFSVSKSPQEHHQIPLGGILATGVVFYLLSRGLINEEQQVLLESMTLEELEGYILSNDILTPHQWADVCNTEFDSCTLLDFDMDMPIL</sequence>
<comment type="caution">
    <text evidence="1">The sequence shown here is derived from an EMBL/GenBank/DDBJ whole genome shotgun (WGS) entry which is preliminary data.</text>
</comment>
<reference evidence="1 2" key="1">
    <citation type="submission" date="2021-01" db="EMBL/GenBank/DDBJ databases">
        <title>Genomic Encyclopedia of Type Strains, Phase IV (KMG-IV): sequencing the most valuable type-strain genomes for metagenomic binning, comparative biology and taxonomic classification.</title>
        <authorList>
            <person name="Goeker M."/>
        </authorList>
    </citation>
    <scope>NUCLEOTIDE SEQUENCE [LARGE SCALE GENOMIC DNA]</scope>
    <source>
        <strain evidence="1 2">DSM 25879</strain>
    </source>
</reference>
<dbReference type="Proteomes" id="UP000737402">
    <property type="component" value="Unassembled WGS sequence"/>
</dbReference>
<accession>A0ABS2P4D0</accession>
<protein>
    <submittedName>
        <fullName evidence="1">Uncharacterized protein</fullName>
    </submittedName>
</protein>
<dbReference type="EMBL" id="JAFBED010000010">
    <property type="protein sequence ID" value="MBM7621711.1"/>
    <property type="molecule type" value="Genomic_DNA"/>
</dbReference>